<evidence type="ECO:0000256" key="3">
    <source>
        <dbReference type="ARBA" id="ARBA00022729"/>
    </source>
</evidence>
<comment type="caution">
    <text evidence="7">The sequence shown here is derived from an EMBL/GenBank/DDBJ whole genome shotgun (WGS) entry which is preliminary data.</text>
</comment>
<dbReference type="InterPro" id="IPR051010">
    <property type="entry name" value="BCAA_transport"/>
</dbReference>
<dbReference type="RefSeq" id="WP_004627048.1">
    <property type="nucleotide sequence ID" value="NZ_AORV01000043.1"/>
</dbReference>
<keyword evidence="8" id="KW-1185">Reference proteome</keyword>
<dbReference type="eggNOG" id="COG0683">
    <property type="taxonomic scope" value="Bacteria"/>
</dbReference>
<keyword evidence="4" id="KW-0029">Amino-acid transport</keyword>
<dbReference type="EMBL" id="AORV01000043">
    <property type="protein sequence ID" value="EMS71062.1"/>
    <property type="molecule type" value="Genomic_DNA"/>
</dbReference>
<sequence length="389" mass="40875">MKKKLSILLAVGLLISGLTACGANSKGQAANSNEIKIGINYELSGGVASYGQSSVDGIMMAIDEINAAGGIDGKKLVPVKYDNKSEPAEAITLANKLISQDGVVAILGPATSGSFKSEISVAEKKKVPVISGSATADDVTVDKAGKKEYAFRICYTDSFQGTAMANFAAQNLSAKKAVIVKDSSSDYAKGLADNFTKTFTAAGGTIVGEEAYVAKDKDFNAILTKIKGLDFDVIYLPGYYEEAGLIIKQARALGIDKPILGADGFDSPDLTNLAGASALTKVYFTNHYSSLDKDPAVVKFIDDFKKKYNKEPNAFHALGYDLAKFVADGLKRSKSLDSGALKDALAETKDFTGVTGSFSIDENHNPVKAIVVVGLENGVQATAEKSGNK</sequence>
<feature type="domain" description="Leucine-binding protein" evidence="6">
    <location>
        <begin position="34"/>
        <end position="376"/>
    </location>
</feature>
<dbReference type="Proteomes" id="UP000014155">
    <property type="component" value="Unassembled WGS sequence"/>
</dbReference>
<dbReference type="AlphaFoldDB" id="S0FHS0"/>
<dbReference type="GO" id="GO:0006865">
    <property type="term" value="P:amino acid transport"/>
    <property type="evidence" value="ECO:0007669"/>
    <property type="project" value="UniProtKB-KW"/>
</dbReference>
<dbReference type="PANTHER" id="PTHR30483:SF6">
    <property type="entry name" value="PERIPLASMIC BINDING PROTEIN OF ABC TRANSPORTER FOR NATURAL AMINO ACIDS"/>
    <property type="match status" value="1"/>
</dbReference>
<dbReference type="PRINTS" id="PR00337">
    <property type="entry name" value="LEUILEVALBP"/>
</dbReference>
<comment type="similarity">
    <text evidence="1">Belongs to the leucine-binding protein family.</text>
</comment>
<accession>S0FHS0</accession>
<dbReference type="SUPFAM" id="SSF53822">
    <property type="entry name" value="Periplasmic binding protein-like I"/>
    <property type="match status" value="1"/>
</dbReference>
<keyword evidence="3 5" id="KW-0732">Signal</keyword>
<dbReference type="Pfam" id="PF13458">
    <property type="entry name" value="Peripla_BP_6"/>
    <property type="match status" value="1"/>
</dbReference>
<dbReference type="InterPro" id="IPR028082">
    <property type="entry name" value="Peripla_BP_I"/>
</dbReference>
<dbReference type="Gene3D" id="3.40.50.2300">
    <property type="match status" value="2"/>
</dbReference>
<name>S0FHS0_RUMCE</name>
<dbReference type="STRING" id="1195236.CTER_3153"/>
<gene>
    <name evidence="7" type="ORF">CTER_3153</name>
</gene>
<organism evidence="7 8">
    <name type="scientific">Ruminiclostridium cellobioparum subsp. termitidis CT1112</name>
    <dbReference type="NCBI Taxonomy" id="1195236"/>
    <lineage>
        <taxon>Bacteria</taxon>
        <taxon>Bacillati</taxon>
        <taxon>Bacillota</taxon>
        <taxon>Clostridia</taxon>
        <taxon>Eubacteriales</taxon>
        <taxon>Oscillospiraceae</taxon>
        <taxon>Ruminiclostridium</taxon>
    </lineage>
</organism>
<dbReference type="InterPro" id="IPR028081">
    <property type="entry name" value="Leu-bd"/>
</dbReference>
<evidence type="ECO:0000256" key="2">
    <source>
        <dbReference type="ARBA" id="ARBA00022448"/>
    </source>
</evidence>
<dbReference type="CDD" id="cd06347">
    <property type="entry name" value="PBP1_ABC_LivK_ligand_binding-like"/>
    <property type="match status" value="1"/>
</dbReference>
<dbReference type="InterPro" id="IPR000709">
    <property type="entry name" value="Leu_Ile_Val-bd"/>
</dbReference>
<feature type="chain" id="PRO_5039185289" evidence="5">
    <location>
        <begin position="21"/>
        <end position="389"/>
    </location>
</feature>
<protein>
    <submittedName>
        <fullName evidence="7">Amino acid-binding protein</fullName>
    </submittedName>
</protein>
<evidence type="ECO:0000313" key="8">
    <source>
        <dbReference type="Proteomes" id="UP000014155"/>
    </source>
</evidence>
<keyword evidence="2" id="KW-0813">Transport</keyword>
<dbReference type="PATRIC" id="fig|1195236.3.peg.3379"/>
<reference evidence="7 8" key="1">
    <citation type="journal article" date="2013" name="Genome Announc.">
        <title>Draft Genome Sequence of the Cellulolytic, Mesophilic, Anaerobic Bacterium Clostridium termitidis Strain CT1112 (DSM 5398).</title>
        <authorList>
            <person name="Lal S."/>
            <person name="Ramachandran U."/>
            <person name="Zhang X."/>
            <person name="Munir R."/>
            <person name="Sparling R."/>
            <person name="Levin D.B."/>
        </authorList>
    </citation>
    <scope>NUCLEOTIDE SEQUENCE [LARGE SCALE GENOMIC DNA]</scope>
    <source>
        <strain evidence="7 8">CT1112</strain>
    </source>
</reference>
<evidence type="ECO:0000313" key="7">
    <source>
        <dbReference type="EMBL" id="EMS71062.1"/>
    </source>
</evidence>
<evidence type="ECO:0000256" key="4">
    <source>
        <dbReference type="ARBA" id="ARBA00022970"/>
    </source>
</evidence>
<feature type="signal peptide" evidence="5">
    <location>
        <begin position="1"/>
        <end position="20"/>
    </location>
</feature>
<evidence type="ECO:0000256" key="1">
    <source>
        <dbReference type="ARBA" id="ARBA00010062"/>
    </source>
</evidence>
<dbReference type="PROSITE" id="PS51257">
    <property type="entry name" value="PROKAR_LIPOPROTEIN"/>
    <property type="match status" value="1"/>
</dbReference>
<dbReference type="PANTHER" id="PTHR30483">
    <property type="entry name" value="LEUCINE-SPECIFIC-BINDING PROTEIN"/>
    <property type="match status" value="1"/>
</dbReference>
<proteinExistence type="inferred from homology"/>
<evidence type="ECO:0000256" key="5">
    <source>
        <dbReference type="SAM" id="SignalP"/>
    </source>
</evidence>
<evidence type="ECO:0000259" key="6">
    <source>
        <dbReference type="Pfam" id="PF13458"/>
    </source>
</evidence>